<dbReference type="FunCoup" id="A0A0H2RBC4">
    <property type="interactions" value="523"/>
</dbReference>
<dbReference type="SUPFAM" id="SSF48452">
    <property type="entry name" value="TPR-like"/>
    <property type="match status" value="2"/>
</dbReference>
<organism evidence="5 6">
    <name type="scientific">Schizopora paradoxa</name>
    <dbReference type="NCBI Taxonomy" id="27342"/>
    <lineage>
        <taxon>Eukaryota</taxon>
        <taxon>Fungi</taxon>
        <taxon>Dikarya</taxon>
        <taxon>Basidiomycota</taxon>
        <taxon>Agaricomycotina</taxon>
        <taxon>Agaricomycetes</taxon>
        <taxon>Hymenochaetales</taxon>
        <taxon>Schizoporaceae</taxon>
        <taxon>Schizopora</taxon>
    </lineage>
</organism>
<dbReference type="Pfam" id="PF14559">
    <property type="entry name" value="TPR_19"/>
    <property type="match status" value="1"/>
</dbReference>
<dbReference type="STRING" id="27342.A0A0H2RBC4"/>
<dbReference type="InterPro" id="IPR019734">
    <property type="entry name" value="TPR_rpt"/>
</dbReference>
<feature type="compositionally biased region" description="Low complexity" evidence="4">
    <location>
        <begin position="1007"/>
        <end position="1017"/>
    </location>
</feature>
<dbReference type="Pfam" id="PF13432">
    <property type="entry name" value="TPR_16"/>
    <property type="match status" value="1"/>
</dbReference>
<reference evidence="5 6" key="1">
    <citation type="submission" date="2015-04" db="EMBL/GenBank/DDBJ databases">
        <title>Complete genome sequence of Schizopora paradoxa KUC8140, a cosmopolitan wood degrader in East Asia.</title>
        <authorList>
            <consortium name="DOE Joint Genome Institute"/>
            <person name="Min B."/>
            <person name="Park H."/>
            <person name="Jang Y."/>
            <person name="Kim J.-J."/>
            <person name="Kim K.H."/>
            <person name="Pangilinan J."/>
            <person name="Lipzen A."/>
            <person name="Riley R."/>
            <person name="Grigoriev I.V."/>
            <person name="Spatafora J.W."/>
            <person name="Choi I.-G."/>
        </authorList>
    </citation>
    <scope>NUCLEOTIDE SEQUENCE [LARGE SCALE GENOMIC DNA]</scope>
    <source>
        <strain evidence="5 6">KUC8140</strain>
    </source>
</reference>
<dbReference type="PANTHER" id="PTHR14027">
    <property type="entry name" value="RNA POLYMERASE-ASSOCIATED PROTEIN CTR9"/>
    <property type="match status" value="1"/>
</dbReference>
<dbReference type="Pfam" id="PF13174">
    <property type="entry name" value="TPR_6"/>
    <property type="match status" value="1"/>
</dbReference>
<dbReference type="InterPro" id="IPR011990">
    <property type="entry name" value="TPR-like_helical_dom_sf"/>
</dbReference>
<feature type="compositionally biased region" description="Basic residues" evidence="4">
    <location>
        <begin position="1062"/>
        <end position="1071"/>
    </location>
</feature>
<keyword evidence="6" id="KW-1185">Reference proteome</keyword>
<dbReference type="GO" id="GO:0016593">
    <property type="term" value="C:Cdc73/Paf1 complex"/>
    <property type="evidence" value="ECO:0007669"/>
    <property type="project" value="TreeGrafter"/>
</dbReference>
<evidence type="ECO:0000256" key="2">
    <source>
        <dbReference type="ARBA" id="ARBA00022803"/>
    </source>
</evidence>
<name>A0A0H2RBC4_9AGAM</name>
<dbReference type="GO" id="GO:0006355">
    <property type="term" value="P:regulation of DNA-templated transcription"/>
    <property type="evidence" value="ECO:0007669"/>
    <property type="project" value="InterPro"/>
</dbReference>
<dbReference type="AlphaFoldDB" id="A0A0H2RBC4"/>
<dbReference type="GO" id="GO:0006368">
    <property type="term" value="P:transcription elongation by RNA polymerase II"/>
    <property type="evidence" value="ECO:0007669"/>
    <property type="project" value="TreeGrafter"/>
</dbReference>
<evidence type="ECO:0000256" key="4">
    <source>
        <dbReference type="SAM" id="MobiDB-lite"/>
    </source>
</evidence>
<dbReference type="SMART" id="SM00028">
    <property type="entry name" value="TPR"/>
    <property type="match status" value="10"/>
</dbReference>
<gene>
    <name evidence="5" type="ORF">SCHPADRAFT_1000488</name>
</gene>
<keyword evidence="1" id="KW-0677">Repeat</keyword>
<dbReference type="Gene3D" id="1.25.40.10">
    <property type="entry name" value="Tetratricopeptide repeat domain"/>
    <property type="match status" value="4"/>
</dbReference>
<evidence type="ECO:0000256" key="1">
    <source>
        <dbReference type="ARBA" id="ARBA00022737"/>
    </source>
</evidence>
<feature type="repeat" description="TPR" evidence="3">
    <location>
        <begin position="556"/>
        <end position="589"/>
    </location>
</feature>
<sequence length="1106" mass="123148">MEFEGDTQDGFSGRTMDIELGGQEIITIELDTLDEDPNDFIDLLTDAQCEVSTWVKLACEYLKKDLVGAADKIARKALQVFEGNGSTQSIPPTYYLLANIQLALARKAPKLILPNARRDDMSKEKPKEFYYESVVNFLRHARTNAQKNGMDPAEERALLIRGIYQLATASLDDALSSFESVLSNKPTNIVALLGKARVLFARRQHAQSLKSFQQVLLLSPNCVPDPRIGIGLCFWQMNQKAKAKAAWERALEVNPKNWAALLLLGLEGINASKDLSRNEADRKMFYFHGTKYTESAFRLNQKNASTANALFSILLQKGDIKRAQKLAERTIQFADILGVVSAGHIHAGQLAQADGLTSDAIKHFNAALKGNPKNVLAAMGLAQMQVQNDEIAAAIHTLDTLTQPPNNQKPLEALVMLASLRGNPRPGISATDAATERSKARDLYDQVLKVLEGATGDKVLQSKAQANFGDDVDMFIEIARLWQEDNQDRLRSALNSAVRASEANGYSNPSLLNNMAVVKHLDGDFSEARSLYENALTSASNGVTGQTPSQIEAISTTVLYNLARAYEDQGEVSLAREAYEKLISRHPEYIDAKVRLAHILVGLNQINDAHEHYKECLASQKNNLNLRASYSQFLVQHYFKASREFVIATLREFDNHDVYALCAAGHIFFHEARENRDSGAKAAEDRRKGYLRSAEVFEKALQLDPTCAFAAQGLAIIAAEDVLDMSGGKSGSDVVARRLQSARDALDILGKVRESIGSPSVYIDMGHCYFFREEYDRAIDSYETASKRSQDGYDLVILQNLCRAWYAKANKDQSYLAIKNALDYAQKALHIAPNEKVTLYNLAMIEQKGLEMLLTIPPAKRTLVDLQRAVEQGVQAQKLFASLAADRSSNVPYDRDIADQRRKYGDSLMRKVEDNLEAQRQYEGEQDAKVIAARQKRQEEKERLEALEREREEALRLKAEHLAEERRKAREETQALMAAMAASSDEEKEKRPRKKKQQKAAAEEAAEPAGSGDEAAAPPEPKKRRKGKLRKEGDKNGNAAPADVGGEEEEALFSGEDEDRPAKKRSQKKRVVRDDDEEDAPESSSRPKKKQYKSKETISDSDEEMS</sequence>
<evidence type="ECO:0000313" key="6">
    <source>
        <dbReference type="Proteomes" id="UP000053477"/>
    </source>
</evidence>
<dbReference type="InParanoid" id="A0A0H2RBC4"/>
<evidence type="ECO:0000256" key="3">
    <source>
        <dbReference type="PROSITE-ProRule" id="PRU00339"/>
    </source>
</evidence>
<protein>
    <submittedName>
        <fullName evidence="5">TPR-like protein</fullName>
    </submittedName>
</protein>
<dbReference type="OrthoDB" id="343875at2759"/>
<dbReference type="InterPro" id="IPR031101">
    <property type="entry name" value="Ctr9"/>
</dbReference>
<keyword evidence="2 3" id="KW-0802">TPR repeat</keyword>
<evidence type="ECO:0000313" key="5">
    <source>
        <dbReference type="EMBL" id="KLO09114.1"/>
    </source>
</evidence>
<dbReference type="GO" id="GO:0000993">
    <property type="term" value="F:RNA polymerase II complex binding"/>
    <property type="evidence" value="ECO:0007669"/>
    <property type="project" value="TreeGrafter"/>
</dbReference>
<proteinExistence type="predicted"/>
<dbReference type="EMBL" id="KQ086066">
    <property type="protein sequence ID" value="KLO09114.1"/>
    <property type="molecule type" value="Genomic_DNA"/>
</dbReference>
<dbReference type="PROSITE" id="PS50005">
    <property type="entry name" value="TPR"/>
    <property type="match status" value="3"/>
</dbReference>
<feature type="repeat" description="TPR" evidence="3">
    <location>
        <begin position="224"/>
        <end position="257"/>
    </location>
</feature>
<dbReference type="PANTHER" id="PTHR14027:SF2">
    <property type="entry name" value="RNA POLYMERASE-ASSOCIATED PROTEIN CTR9 HOMOLOG"/>
    <property type="match status" value="1"/>
</dbReference>
<feature type="compositionally biased region" description="Acidic residues" evidence="4">
    <location>
        <begin position="1045"/>
        <end position="1059"/>
    </location>
</feature>
<dbReference type="Proteomes" id="UP000053477">
    <property type="component" value="Unassembled WGS sequence"/>
</dbReference>
<feature type="region of interest" description="Disordered" evidence="4">
    <location>
        <begin position="966"/>
        <end position="1106"/>
    </location>
</feature>
<accession>A0A0H2RBC4</accession>
<feature type="repeat" description="TPR" evidence="3">
    <location>
        <begin position="759"/>
        <end position="792"/>
    </location>
</feature>